<dbReference type="Proteomes" id="UP000183832">
    <property type="component" value="Unassembled WGS sequence"/>
</dbReference>
<evidence type="ECO:0000313" key="2">
    <source>
        <dbReference type="Proteomes" id="UP000183832"/>
    </source>
</evidence>
<reference evidence="1 2" key="1">
    <citation type="submission" date="2015-04" db="EMBL/GenBank/DDBJ databases">
        <authorList>
            <person name="Syromyatnikov M.Y."/>
            <person name="Popov V.N."/>
        </authorList>
    </citation>
    <scope>NUCLEOTIDE SEQUENCE [LARGE SCALE GENOMIC DNA]</scope>
</reference>
<dbReference type="EMBL" id="CVRI01000020">
    <property type="protein sequence ID" value="CRK91325.1"/>
    <property type="molecule type" value="Genomic_DNA"/>
</dbReference>
<dbReference type="AlphaFoldDB" id="A0A1J1HTK0"/>
<evidence type="ECO:0000313" key="1">
    <source>
        <dbReference type="EMBL" id="CRK91325.1"/>
    </source>
</evidence>
<gene>
    <name evidence="1" type="ORF">CLUMA_CG004999</name>
</gene>
<keyword evidence="2" id="KW-1185">Reference proteome</keyword>
<sequence length="155" mass="18222">MKLKLQQSSALLQLNETFKCSKVYSNDQWLNKKISHHSKNTRDNIVGRIFLRKNSEKSFLALLQTDIPNLIVMNSRRSDILRQWMRCRVTDMLRSFPHNSMIMRKVLENSCDDVGDECCEFSQTPSIFHIAIESFTSLSHAFLTTEHWKLRDTQK</sequence>
<proteinExistence type="predicted"/>
<accession>A0A1J1HTK0</accession>
<name>A0A1J1HTK0_9DIPT</name>
<protein>
    <submittedName>
        <fullName evidence="1">CLUMA_CG004999, isoform A</fullName>
    </submittedName>
</protein>
<organism evidence="1 2">
    <name type="scientific">Clunio marinus</name>
    <dbReference type="NCBI Taxonomy" id="568069"/>
    <lineage>
        <taxon>Eukaryota</taxon>
        <taxon>Metazoa</taxon>
        <taxon>Ecdysozoa</taxon>
        <taxon>Arthropoda</taxon>
        <taxon>Hexapoda</taxon>
        <taxon>Insecta</taxon>
        <taxon>Pterygota</taxon>
        <taxon>Neoptera</taxon>
        <taxon>Endopterygota</taxon>
        <taxon>Diptera</taxon>
        <taxon>Nematocera</taxon>
        <taxon>Chironomoidea</taxon>
        <taxon>Chironomidae</taxon>
        <taxon>Clunio</taxon>
    </lineage>
</organism>